<dbReference type="Pfam" id="PF14168">
    <property type="entry name" value="YjzC"/>
    <property type="match status" value="1"/>
</dbReference>
<dbReference type="AlphaFoldDB" id="A0A511TH04"/>
<organism evidence="1 2">
    <name type="scientific">Myxococcus fulvus</name>
    <dbReference type="NCBI Taxonomy" id="33"/>
    <lineage>
        <taxon>Bacteria</taxon>
        <taxon>Pseudomonadati</taxon>
        <taxon>Myxococcota</taxon>
        <taxon>Myxococcia</taxon>
        <taxon>Myxococcales</taxon>
        <taxon>Cystobacterineae</taxon>
        <taxon>Myxococcaceae</taxon>
        <taxon>Myxococcus</taxon>
    </lineage>
</organism>
<evidence type="ECO:0000313" key="1">
    <source>
        <dbReference type="EMBL" id="GEN13455.1"/>
    </source>
</evidence>
<protein>
    <submittedName>
        <fullName evidence="1">Uncharacterized protein</fullName>
    </submittedName>
</protein>
<accession>A0A511TH04</accession>
<sequence length="91" mass="10163">MDSKSHAVPIGTTPRLLRTEAETTMATVGQRFKTGETCPTRGVYTFDGYTNTTTTQQPTSEERVIQLDAYETFPPIRSTNSGAYWKLSRVL</sequence>
<proteinExistence type="predicted"/>
<gene>
    <name evidence="1" type="ORF">MFU01_84920</name>
</gene>
<name>A0A511TH04_MYXFU</name>
<dbReference type="EMBL" id="BJXR01000081">
    <property type="protein sequence ID" value="GEN13455.1"/>
    <property type="molecule type" value="Genomic_DNA"/>
</dbReference>
<dbReference type="InterPro" id="IPR025549">
    <property type="entry name" value="YjzC"/>
</dbReference>
<dbReference type="Proteomes" id="UP000321514">
    <property type="component" value="Unassembled WGS sequence"/>
</dbReference>
<evidence type="ECO:0000313" key="2">
    <source>
        <dbReference type="Proteomes" id="UP000321514"/>
    </source>
</evidence>
<reference evidence="1 2" key="1">
    <citation type="submission" date="2019-07" db="EMBL/GenBank/DDBJ databases">
        <title>Whole genome shotgun sequence of Myxococcus fulvus NBRC 100333.</title>
        <authorList>
            <person name="Hosoyama A."/>
            <person name="Uohara A."/>
            <person name="Ohji S."/>
            <person name="Ichikawa N."/>
        </authorList>
    </citation>
    <scope>NUCLEOTIDE SEQUENCE [LARGE SCALE GENOMIC DNA]</scope>
    <source>
        <strain evidence="1 2">NBRC 100333</strain>
    </source>
</reference>
<comment type="caution">
    <text evidence="1">The sequence shown here is derived from an EMBL/GenBank/DDBJ whole genome shotgun (WGS) entry which is preliminary data.</text>
</comment>